<comment type="caution">
    <text evidence="6">The sequence shown here is derived from an EMBL/GenBank/DDBJ whole genome shotgun (WGS) entry which is preliminary data.</text>
</comment>
<evidence type="ECO:0000256" key="4">
    <source>
        <dbReference type="ARBA" id="ARBA00022683"/>
    </source>
</evidence>
<dbReference type="Gene3D" id="3.30.1340.10">
    <property type="entry name" value="HPr-like"/>
    <property type="match status" value="1"/>
</dbReference>
<reference evidence="6" key="1">
    <citation type="journal article" date="2020" name="mSystems">
        <title>Genome- and Community-Level Interaction Insights into Carbon Utilization and Element Cycling Functions of Hydrothermarchaeota in Hydrothermal Sediment.</title>
        <authorList>
            <person name="Zhou Z."/>
            <person name="Liu Y."/>
            <person name="Xu W."/>
            <person name="Pan J."/>
            <person name="Luo Z.H."/>
            <person name="Li M."/>
        </authorList>
    </citation>
    <scope>NUCLEOTIDE SEQUENCE [LARGE SCALE GENOMIC DNA]</scope>
    <source>
        <strain evidence="6">SpSt-1065</strain>
    </source>
</reference>
<evidence type="ECO:0000256" key="2">
    <source>
        <dbReference type="ARBA" id="ARBA00010736"/>
    </source>
</evidence>
<evidence type="ECO:0000256" key="3">
    <source>
        <dbReference type="ARBA" id="ARBA00022490"/>
    </source>
</evidence>
<proteinExistence type="inferred from homology"/>
<dbReference type="AlphaFoldDB" id="A0A7C5VU81"/>
<evidence type="ECO:0000256" key="1">
    <source>
        <dbReference type="ARBA" id="ARBA00004496"/>
    </source>
</evidence>
<dbReference type="GO" id="GO:0009401">
    <property type="term" value="P:phosphoenolpyruvate-dependent sugar phosphotransferase system"/>
    <property type="evidence" value="ECO:0007669"/>
    <property type="project" value="UniProtKB-KW"/>
</dbReference>
<dbReference type="CDD" id="cd00367">
    <property type="entry name" value="PTS-HPr_like"/>
    <property type="match status" value="1"/>
</dbReference>
<feature type="domain" description="HPr" evidence="5">
    <location>
        <begin position="9"/>
        <end position="99"/>
    </location>
</feature>
<evidence type="ECO:0000313" key="6">
    <source>
        <dbReference type="EMBL" id="HHM96074.1"/>
    </source>
</evidence>
<dbReference type="PROSITE" id="PS51350">
    <property type="entry name" value="PTS_HPR_DOM"/>
    <property type="match status" value="1"/>
</dbReference>
<dbReference type="GO" id="GO:0005737">
    <property type="term" value="C:cytoplasm"/>
    <property type="evidence" value="ECO:0007669"/>
    <property type="project" value="UniProtKB-SubCell"/>
</dbReference>
<gene>
    <name evidence="6" type="ORF">ENM21_02545</name>
</gene>
<keyword evidence="3" id="KW-0963">Cytoplasm</keyword>
<keyword evidence="4" id="KW-0598">Phosphotransferase system</keyword>
<dbReference type="PANTHER" id="PTHR33705">
    <property type="entry name" value="PHOSPHOCARRIER PROTEIN HPR"/>
    <property type="match status" value="1"/>
</dbReference>
<dbReference type="Pfam" id="PF00381">
    <property type="entry name" value="PTS-HPr"/>
    <property type="match status" value="1"/>
</dbReference>
<dbReference type="PRINTS" id="PR00107">
    <property type="entry name" value="PHOSPHOCPHPR"/>
</dbReference>
<dbReference type="PANTHER" id="PTHR33705:SF2">
    <property type="entry name" value="PHOSPHOCARRIER PROTEIN NPR"/>
    <property type="match status" value="1"/>
</dbReference>
<dbReference type="InterPro" id="IPR050399">
    <property type="entry name" value="HPr"/>
</dbReference>
<dbReference type="InterPro" id="IPR035895">
    <property type="entry name" value="HPr-like_sf"/>
</dbReference>
<evidence type="ECO:0000259" key="5">
    <source>
        <dbReference type="PROSITE" id="PS51350"/>
    </source>
</evidence>
<dbReference type="InterPro" id="IPR000032">
    <property type="entry name" value="HPr-like"/>
</dbReference>
<dbReference type="SUPFAM" id="SSF55594">
    <property type="entry name" value="HPr-like"/>
    <property type="match status" value="1"/>
</dbReference>
<dbReference type="InterPro" id="IPR001020">
    <property type="entry name" value="PTS_HPr_His_P_site"/>
</dbReference>
<organism evidence="6">
    <name type="scientific">Thermomicrobium roseum</name>
    <dbReference type="NCBI Taxonomy" id="500"/>
    <lineage>
        <taxon>Bacteria</taxon>
        <taxon>Pseudomonadati</taxon>
        <taxon>Thermomicrobiota</taxon>
        <taxon>Thermomicrobia</taxon>
        <taxon>Thermomicrobiales</taxon>
        <taxon>Thermomicrobiaceae</taxon>
        <taxon>Thermomicrobium</taxon>
    </lineage>
</organism>
<dbReference type="NCBIfam" id="TIGR01003">
    <property type="entry name" value="PTS_HPr_family"/>
    <property type="match status" value="1"/>
</dbReference>
<comment type="subcellular location">
    <subcellularLocation>
        <location evidence="1">Cytoplasm</location>
    </subcellularLocation>
</comment>
<comment type="similarity">
    <text evidence="2">Belongs to the HPr family.</text>
</comment>
<dbReference type="EMBL" id="DRWX01000126">
    <property type="protein sequence ID" value="HHM96074.1"/>
    <property type="molecule type" value="Genomic_DNA"/>
</dbReference>
<name>A0A7C5VU81_THERO</name>
<dbReference type="PROSITE" id="PS00369">
    <property type="entry name" value="PTS_HPR_HIS"/>
    <property type="match status" value="1"/>
</dbReference>
<protein>
    <submittedName>
        <fullName evidence="6">HPr family phosphocarrier protein</fullName>
    </submittedName>
</protein>
<sequence length="101" mass="10907">MTRQEVNSVEQFVVRLANRAGLHARPAASFVQVAAAYASQIHVRNRTRDVGPVDAKSILGVLSLGAEQGHELEIQIDGPDAAQAAAALRELLEQRLPAEDR</sequence>
<accession>A0A7C5VU81</accession>